<reference evidence="1 2" key="1">
    <citation type="submission" date="2020-08" db="EMBL/GenBank/DDBJ databases">
        <title>Functional genomics of gut bacteria from endangered species of beetles.</title>
        <authorList>
            <person name="Carlos-Shanley C."/>
        </authorList>
    </citation>
    <scope>NUCLEOTIDE SEQUENCE [LARGE SCALE GENOMIC DNA]</scope>
    <source>
        <strain evidence="1 2">S00202</strain>
    </source>
</reference>
<evidence type="ECO:0008006" key="3">
    <source>
        <dbReference type="Google" id="ProtNLM"/>
    </source>
</evidence>
<dbReference type="EMBL" id="JACHLL010000001">
    <property type="protein sequence ID" value="MBB6340521.1"/>
    <property type="molecule type" value="Genomic_DNA"/>
</dbReference>
<accession>A0A7X0ETF2</accession>
<gene>
    <name evidence="1" type="ORF">HNP49_000671</name>
</gene>
<protein>
    <recommendedName>
        <fullName evidence="3">E2 family protein E</fullName>
    </recommendedName>
</protein>
<name>A0A7X0ETF2_9PSED</name>
<dbReference type="AlphaFoldDB" id="A0A7X0ETF2"/>
<dbReference type="RefSeq" id="WP_260407035.1">
    <property type="nucleotide sequence ID" value="NZ_JACHLL010000001.1"/>
</dbReference>
<keyword evidence="2" id="KW-1185">Reference proteome</keyword>
<organism evidence="1 2">
    <name type="scientific">Pseudomonas fluvialis</name>
    <dbReference type="NCBI Taxonomy" id="1793966"/>
    <lineage>
        <taxon>Bacteria</taxon>
        <taxon>Pseudomonadati</taxon>
        <taxon>Pseudomonadota</taxon>
        <taxon>Gammaproteobacteria</taxon>
        <taxon>Pseudomonadales</taxon>
        <taxon>Pseudomonadaceae</taxon>
        <taxon>Pseudomonas</taxon>
    </lineage>
</organism>
<evidence type="ECO:0000313" key="1">
    <source>
        <dbReference type="EMBL" id="MBB6340521.1"/>
    </source>
</evidence>
<evidence type="ECO:0000313" key="2">
    <source>
        <dbReference type="Proteomes" id="UP000557193"/>
    </source>
</evidence>
<dbReference type="Pfam" id="PF14462">
    <property type="entry name" value="Prok-E2_E"/>
    <property type="match status" value="1"/>
</dbReference>
<sequence length="126" mass="14444">MAFLPLKCRRYLDDRGVDFQEVEAEGQKALLLKNVFLPEGRFDVPAADVLILLPTSYPDSAPDMFYTLPWLKLASSTTYPRAADVAHSYLGQSWQRWSRHNNQWRPGIDGIWTMLKRIETAMEVAA</sequence>
<proteinExistence type="predicted"/>
<dbReference type="InterPro" id="IPR025701">
    <property type="entry name" value="UBQ-conjugat_E2_E"/>
</dbReference>
<dbReference type="Proteomes" id="UP000557193">
    <property type="component" value="Unassembled WGS sequence"/>
</dbReference>
<comment type="caution">
    <text evidence="1">The sequence shown here is derived from an EMBL/GenBank/DDBJ whole genome shotgun (WGS) entry which is preliminary data.</text>
</comment>